<evidence type="ECO:0000313" key="2">
    <source>
        <dbReference type="Proteomes" id="UP000283569"/>
    </source>
</evidence>
<accession>A0A420SFV8</accession>
<organism evidence="1 2">
    <name type="scientific">Gibberella intermedia</name>
    <name type="common">Bulb rot disease fungus</name>
    <name type="synonym">Fusarium proliferatum</name>
    <dbReference type="NCBI Taxonomy" id="948311"/>
    <lineage>
        <taxon>Eukaryota</taxon>
        <taxon>Fungi</taxon>
        <taxon>Dikarya</taxon>
        <taxon>Ascomycota</taxon>
        <taxon>Pezizomycotina</taxon>
        <taxon>Sordariomycetes</taxon>
        <taxon>Hypocreomycetidae</taxon>
        <taxon>Hypocreales</taxon>
        <taxon>Nectriaceae</taxon>
        <taxon>Fusarium</taxon>
        <taxon>Fusarium fujikuroi species complex</taxon>
    </lineage>
</organism>
<protein>
    <recommendedName>
        <fullName evidence="3">NB-ARC domain-containing protein</fullName>
    </recommendedName>
</protein>
<name>A0A420SFV8_GIBIN</name>
<comment type="caution">
    <text evidence="1">The sequence shown here is derived from an EMBL/GenBank/DDBJ whole genome shotgun (WGS) entry which is preliminary data.</text>
</comment>
<dbReference type="EMBL" id="MRDB01000066">
    <property type="protein sequence ID" value="RKL28162.1"/>
    <property type="molecule type" value="Genomic_DNA"/>
</dbReference>
<reference evidence="1 2" key="1">
    <citation type="journal article" date="2018" name="Sci. Rep.">
        <title>Characterisation of pathogen-specific regions and novel effector candidates in Fusarium oxysporum f. sp. cepae.</title>
        <authorList>
            <person name="Armitage A.D."/>
            <person name="Taylor A."/>
            <person name="Sobczyk M.K."/>
            <person name="Baxter L."/>
            <person name="Greenfield B.P."/>
            <person name="Bates H.J."/>
            <person name="Wilson F."/>
            <person name="Jackson A.C."/>
            <person name="Ott S."/>
            <person name="Harrison R.J."/>
            <person name="Clarkson J.P."/>
        </authorList>
    </citation>
    <scope>NUCLEOTIDE SEQUENCE [LARGE SCALE GENOMIC DNA]</scope>
    <source>
        <strain evidence="1 2">Fp_A8</strain>
    </source>
</reference>
<dbReference type="Proteomes" id="UP000283569">
    <property type="component" value="Unassembled WGS sequence"/>
</dbReference>
<dbReference type="AlphaFoldDB" id="A0A420SFV8"/>
<sequence>MSVFWFAAESPQSIDRDLQATSRMINSAQPSKSPLEPRAFRSWLSKECREPWLVILDNAYEGLDVRDLVPPTGGKTVVTAKHAAVLTHNKFVSKQVPPLRLEHAWSLFISSCSTRLDPAPSRLPMPSTAAPVLERLANRPIAICLAAAVMGAVNSGNPAQDLQNFQDQQVIGEDSLDFSVWKWSYLLLSQLNPSESFLIGLICVFNSEWVSDAFIDLIAKSASPNSIFYRRQHTRSFNRLLQLRLVQRRSNFTQQYYYVPSAIKECTVRYLKIIHIHGGIQRVLQEAFDIVHSIFGTIRLGTGSDGSQSLEILSPHIQALCIRAKKEDFDLPNSLQHHLFRVCHFALKEATQQIERFCHKQYWRTWLLSNNCSLNEANQGEDDGSDLIIHPIYHEWIDLRSTAHCKAHRDVRHLLQEDIVSNFMDDLNKSTVLAAIGSAWHGVRDEIFDFIRNHECARKDDGQIKLIIDAVDKGGCEGLQCATVEQLRSDEYISEVSEDSSRALDSLVDIIAAAITASGINILHCSSEILSAVKGALNESWETLRLSSFYQMCGAFESVLSGQTVSLVRSIVESALTSNAQLDGFENPTAFAVQTMGNGPLKSRISLVSQGYWNVTSALTFFIASGMLRDLSAVALDTGSDMRNPEAVSEHLMTWAIDLLRAGIMSCGLQYSPVWKLALKDAVFRCVQVEECRGAWGGISGSYKYSTQDQWEEYQLLL</sequence>
<gene>
    <name evidence="1" type="ORF">BFJ72_g12622</name>
</gene>
<evidence type="ECO:0008006" key="3">
    <source>
        <dbReference type="Google" id="ProtNLM"/>
    </source>
</evidence>
<evidence type="ECO:0000313" key="1">
    <source>
        <dbReference type="EMBL" id="RKL28162.1"/>
    </source>
</evidence>
<proteinExistence type="predicted"/>